<sequence length="568" mass="60909">MTHTLQYTSAAHIRLDGASVLRGTRRVIDNVSLTVSPGERIGLIGANGSGKSTLLSLVAGTLDAQSVTGNIAVPSSLGALTQELEPQASITLHDIIEDAVAPVRAIGARIETAAARLDEPEAADEYERALIDAEREGLWQLDARIEAVLAGLGLDRIDRTQVLSELSGGQRRRLSIAALLLTRPTALILDEPTNHLDDDAVAFLEGELARWRGPVLVASHDRAFLDAVVTGIVDLDVAFGPGGPGDGLIQGRRYTGSFSDYLSARDSDRLLWQRSYEAQEDERARLEHILEVDARNVFHTSRPRGESRIAAKFEADRAAKTVGGRLRQARNRLAELDRSPVQAPPRPLQFAGFGEARRRQKDPVAVLEHVAVTGRLEEVSLKIEPRSRILIEGPNGAGKSTLLGAIAGMVDPDVGSVTRRGTVGMLTQDDEWEDLSMPAQEAYRARLGGRAAGSTDAAGAARVEGSTGLAGSAGGAPTLPELGLLDAESARLPLAELSYGQRRRVALAALVANPPELLLLDEPTNHLALSLAEELERAIPDYPGAVVIASHDRWLRERWQGEVLRLGA</sequence>
<protein>
    <submittedName>
        <fullName evidence="5">ABC transporter ATP-binding protein</fullName>
    </submittedName>
</protein>
<dbReference type="InterPro" id="IPR003439">
    <property type="entry name" value="ABC_transporter-like_ATP-bd"/>
</dbReference>
<evidence type="ECO:0000313" key="6">
    <source>
        <dbReference type="Proteomes" id="UP001170379"/>
    </source>
</evidence>
<evidence type="ECO:0000259" key="4">
    <source>
        <dbReference type="PROSITE" id="PS50893"/>
    </source>
</evidence>
<dbReference type="RefSeq" id="WP_035732844.1">
    <property type="nucleotide sequence ID" value="NZ_CP028426.1"/>
</dbReference>
<evidence type="ECO:0000256" key="2">
    <source>
        <dbReference type="ARBA" id="ARBA00022741"/>
    </source>
</evidence>
<dbReference type="InterPro" id="IPR050611">
    <property type="entry name" value="ABCF"/>
</dbReference>
<dbReference type="SUPFAM" id="SSF52540">
    <property type="entry name" value="P-loop containing nucleoside triphosphate hydrolases"/>
    <property type="match status" value="2"/>
</dbReference>
<keyword evidence="6" id="KW-1185">Reference proteome</keyword>
<keyword evidence="2" id="KW-0547">Nucleotide-binding</keyword>
<dbReference type="PROSITE" id="PS50893">
    <property type="entry name" value="ABC_TRANSPORTER_2"/>
    <property type="match status" value="2"/>
</dbReference>
<proteinExistence type="predicted"/>
<dbReference type="InterPro" id="IPR027417">
    <property type="entry name" value="P-loop_NTPase"/>
</dbReference>
<evidence type="ECO:0000256" key="1">
    <source>
        <dbReference type="ARBA" id="ARBA00022737"/>
    </source>
</evidence>
<dbReference type="PANTHER" id="PTHR19211:SF14">
    <property type="entry name" value="ATP-BINDING CASSETTE SUB-FAMILY F MEMBER 1"/>
    <property type="match status" value="1"/>
</dbReference>
<evidence type="ECO:0000313" key="5">
    <source>
        <dbReference type="EMBL" id="MDJ1371603.1"/>
    </source>
</evidence>
<reference evidence="5" key="2">
    <citation type="journal article" date="2022" name="Sci. Rep.">
        <title>In silico prediction of the enzymes involved in the degradation of the herbicide molinate by Gulosibacter molinativorax ON4T.</title>
        <authorList>
            <person name="Lopes A.R."/>
            <person name="Bunin E."/>
            <person name="Viana A.T."/>
            <person name="Froufe H."/>
            <person name="Munoz-Merida A."/>
            <person name="Pinho D."/>
            <person name="Figueiredo J."/>
            <person name="Barroso C."/>
            <person name="Vaz-Moreira I."/>
            <person name="Bellanger X."/>
            <person name="Egas C."/>
            <person name="Nunes O.C."/>
        </authorList>
    </citation>
    <scope>NUCLEOTIDE SEQUENCE</scope>
    <source>
        <strain evidence="5">ON4</strain>
    </source>
</reference>
<evidence type="ECO:0000256" key="3">
    <source>
        <dbReference type="ARBA" id="ARBA00022840"/>
    </source>
</evidence>
<dbReference type="PROSITE" id="PS00211">
    <property type="entry name" value="ABC_TRANSPORTER_1"/>
    <property type="match status" value="2"/>
</dbReference>
<dbReference type="InterPro" id="IPR003593">
    <property type="entry name" value="AAA+_ATPase"/>
</dbReference>
<keyword evidence="1" id="KW-0677">Repeat</keyword>
<dbReference type="PANTHER" id="PTHR19211">
    <property type="entry name" value="ATP-BINDING TRANSPORT PROTEIN-RELATED"/>
    <property type="match status" value="1"/>
</dbReference>
<dbReference type="EMBL" id="PXVD01000014">
    <property type="protein sequence ID" value="MDJ1371603.1"/>
    <property type="molecule type" value="Genomic_DNA"/>
</dbReference>
<keyword evidence="3 5" id="KW-0067">ATP-binding</keyword>
<dbReference type="CDD" id="cd03221">
    <property type="entry name" value="ABCF_EF-3"/>
    <property type="match status" value="1"/>
</dbReference>
<reference evidence="5" key="1">
    <citation type="submission" date="2018-03" db="EMBL/GenBank/DDBJ databases">
        <authorList>
            <person name="Nunes O.C."/>
            <person name="Lopes A.R."/>
            <person name="Froufe H."/>
            <person name="Munoz-Merida A."/>
            <person name="Barroso C."/>
            <person name="Egas C."/>
        </authorList>
    </citation>
    <scope>NUCLEOTIDE SEQUENCE</scope>
    <source>
        <strain evidence="5">ON4</strain>
    </source>
</reference>
<comment type="caution">
    <text evidence="5">The sequence shown here is derived from an EMBL/GenBank/DDBJ whole genome shotgun (WGS) entry which is preliminary data.</text>
</comment>
<dbReference type="Gene3D" id="3.40.50.300">
    <property type="entry name" value="P-loop containing nucleotide triphosphate hydrolases"/>
    <property type="match status" value="2"/>
</dbReference>
<dbReference type="Proteomes" id="UP001170379">
    <property type="component" value="Unassembled WGS sequence"/>
</dbReference>
<dbReference type="GO" id="GO:0005524">
    <property type="term" value="F:ATP binding"/>
    <property type="evidence" value="ECO:0007669"/>
    <property type="project" value="UniProtKB-KW"/>
</dbReference>
<organism evidence="5 6">
    <name type="scientific">Gulosibacter molinativorax</name>
    <dbReference type="NCBI Taxonomy" id="256821"/>
    <lineage>
        <taxon>Bacteria</taxon>
        <taxon>Bacillati</taxon>
        <taxon>Actinomycetota</taxon>
        <taxon>Actinomycetes</taxon>
        <taxon>Micrococcales</taxon>
        <taxon>Microbacteriaceae</taxon>
        <taxon>Gulosibacter</taxon>
    </lineage>
</organism>
<dbReference type="SMART" id="SM00382">
    <property type="entry name" value="AAA"/>
    <property type="match status" value="2"/>
</dbReference>
<feature type="domain" description="ABC transporter" evidence="4">
    <location>
        <begin position="358"/>
        <end position="568"/>
    </location>
</feature>
<gene>
    <name evidence="5" type="ORF">C7K25_09530</name>
</gene>
<name>A0ABT7C8S0_9MICO</name>
<dbReference type="InterPro" id="IPR017871">
    <property type="entry name" value="ABC_transporter-like_CS"/>
</dbReference>
<accession>A0ABT7C8S0</accession>
<dbReference type="Pfam" id="PF00005">
    <property type="entry name" value="ABC_tran"/>
    <property type="match status" value="2"/>
</dbReference>
<feature type="domain" description="ABC transporter" evidence="4">
    <location>
        <begin position="13"/>
        <end position="261"/>
    </location>
</feature>